<dbReference type="EMBL" id="QLNI01000001">
    <property type="protein sequence ID" value="RAM03873.1"/>
    <property type="molecule type" value="Genomic_DNA"/>
</dbReference>
<protein>
    <recommendedName>
        <fullName evidence="9">Glucose-1-phosphate adenylyltransferase</fullName>
        <ecNumber evidence="9">2.7.7.27</ecNumber>
    </recommendedName>
    <alternativeName>
        <fullName evidence="9">ADP-glucose pyrophosphorylase</fullName>
        <shortName evidence="9">ADPGlc PPase</shortName>
    </alternativeName>
    <alternativeName>
        <fullName evidence="9">ADP-glucose synthase</fullName>
    </alternativeName>
</protein>
<feature type="binding site" evidence="9">
    <location>
        <begin position="176"/>
        <end position="177"/>
    </location>
    <ligand>
        <name>alpha-D-glucose 1-phosphate</name>
        <dbReference type="ChEBI" id="CHEBI:58601"/>
    </ligand>
</feature>
<keyword evidence="3 9" id="KW-0808">Transferase</keyword>
<evidence type="ECO:0000256" key="6">
    <source>
        <dbReference type="ARBA" id="ARBA00022840"/>
    </source>
</evidence>
<feature type="site" description="Could play a key role in the communication between the regulatory and the substrate sites" evidence="9">
    <location>
        <position position="95"/>
    </location>
</feature>
<dbReference type="OrthoDB" id="9801810at2"/>
<dbReference type="Gene3D" id="2.160.10.10">
    <property type="entry name" value="Hexapeptide repeat proteins"/>
    <property type="match status" value="1"/>
</dbReference>
<evidence type="ECO:0000256" key="2">
    <source>
        <dbReference type="ARBA" id="ARBA00022600"/>
    </source>
</evidence>
<reference evidence="12 15" key="2">
    <citation type="submission" date="2019-02" db="EMBL/GenBank/DDBJ databases">
        <title>Complete genome sequence of Desulfobacter hydrogenophilus AcRS1.</title>
        <authorList>
            <person name="Marietou A."/>
            <person name="Lund M.B."/>
            <person name="Marshall I.P.G."/>
            <person name="Schreiber L."/>
            <person name="Jorgensen B."/>
        </authorList>
    </citation>
    <scope>NUCLEOTIDE SEQUENCE [LARGE SCALE GENOMIC DNA]</scope>
    <source>
        <strain evidence="12 15">AcRS1</strain>
    </source>
</reference>
<dbReference type="RefSeq" id="WP_111952500.1">
    <property type="nucleotide sequence ID" value="NZ_CP036313.1"/>
</dbReference>
<evidence type="ECO:0000313" key="12">
    <source>
        <dbReference type="EMBL" id="QBH12888.1"/>
    </source>
</evidence>
<dbReference type="InterPro" id="IPR005836">
    <property type="entry name" value="ADP_Glu_pyroP_CS"/>
</dbReference>
<dbReference type="InterPro" id="IPR023049">
    <property type="entry name" value="GlgC_bac"/>
</dbReference>
<dbReference type="Proteomes" id="UP000293902">
    <property type="component" value="Chromosome"/>
</dbReference>
<evidence type="ECO:0000256" key="3">
    <source>
        <dbReference type="ARBA" id="ARBA00022679"/>
    </source>
</evidence>
<dbReference type="HAMAP" id="MF_00624">
    <property type="entry name" value="GlgC"/>
    <property type="match status" value="1"/>
</dbReference>
<feature type="binding site" evidence="9">
    <location>
        <position position="161"/>
    </location>
    <ligand>
        <name>alpha-D-glucose 1-phosphate</name>
        <dbReference type="ChEBI" id="CHEBI:58601"/>
    </ligand>
</feature>
<dbReference type="InterPro" id="IPR005835">
    <property type="entry name" value="NTP_transferase_dom"/>
</dbReference>
<keyword evidence="8 9" id="KW-0119">Carbohydrate metabolism</keyword>
<dbReference type="NCBIfam" id="NF001947">
    <property type="entry name" value="PRK00725.1"/>
    <property type="match status" value="1"/>
</dbReference>
<dbReference type="NCBIfam" id="TIGR02091">
    <property type="entry name" value="glgC"/>
    <property type="match status" value="1"/>
</dbReference>
<dbReference type="CDD" id="cd02508">
    <property type="entry name" value="ADP_Glucose_PP"/>
    <property type="match status" value="1"/>
</dbReference>
<keyword evidence="2 9" id="KW-0321">Glycogen metabolism</keyword>
<dbReference type="CDD" id="cd04651">
    <property type="entry name" value="LbH_G1P_AT_C"/>
    <property type="match status" value="1"/>
</dbReference>
<evidence type="ECO:0000259" key="10">
    <source>
        <dbReference type="Pfam" id="PF00483"/>
    </source>
</evidence>
<dbReference type="Pfam" id="PF00483">
    <property type="entry name" value="NTP_transferase"/>
    <property type="match status" value="1"/>
</dbReference>
<dbReference type="SUPFAM" id="SSF53448">
    <property type="entry name" value="Nucleotide-diphospho-sugar transferases"/>
    <property type="match status" value="1"/>
</dbReference>
<accession>A0A328FKW5</accession>
<sequence length="410" mass="45612">MSGILSMILAGGEGTRLFPFTSNRAKPAVPFGGSYRIIDFVLNNFVNSDLHSIFVLTQFKSHSLMKHLSQAWRISGLTGYFIDPIPAQMRMGKHWYKGTCDAIYQNLNLIDDYDPEVVCVFGGDHIYKMEIRQMIDFHKNKGAELTVAAIPVPVEMAGQFGVIEVDENGKMIGFEEKPKQNPKTIPNRPTHVMASMGNYVFDADAMVNYLQIDAEDDDSIHDFGYNILPMMFPNGNVYVYDFSTNVIMGEPANSKGYWRDVGTVDAYYEANMDLIAATPSFDLYNRHWPLRSYSPAVPPAKFVHNQEERTGHAINSAVSSGCIISGALVNKSILGYRVHVHSRTSIEQSVIMGNTDIGPDCRIRRAIIDKDVMVAPGTIIGENPELDRQRFQVSEGGVVVIPKGARVGFV</sequence>
<dbReference type="InterPro" id="IPR011004">
    <property type="entry name" value="Trimer_LpxA-like_sf"/>
</dbReference>
<feature type="binding site" evidence="9">
    <location>
        <position position="96"/>
    </location>
    <ligand>
        <name>alpha-D-glucose 1-phosphate</name>
        <dbReference type="ChEBI" id="CHEBI:58601"/>
    </ligand>
</feature>
<comment type="subunit">
    <text evidence="9">Homotetramer.</text>
</comment>
<dbReference type="Pfam" id="PF24894">
    <property type="entry name" value="Hexapep_GlmU"/>
    <property type="match status" value="1"/>
</dbReference>
<evidence type="ECO:0000313" key="14">
    <source>
        <dbReference type="Proteomes" id="UP000248798"/>
    </source>
</evidence>
<dbReference type="PANTHER" id="PTHR43523">
    <property type="entry name" value="GLUCOSE-1-PHOSPHATE ADENYLYLTRANSFERASE-RELATED"/>
    <property type="match status" value="1"/>
</dbReference>
<evidence type="ECO:0000256" key="4">
    <source>
        <dbReference type="ARBA" id="ARBA00022695"/>
    </source>
</evidence>
<evidence type="ECO:0000256" key="9">
    <source>
        <dbReference type="HAMAP-Rule" id="MF_00624"/>
    </source>
</evidence>
<keyword evidence="7 9" id="KW-0320">Glycogen biosynthesis</keyword>
<dbReference type="GO" id="GO:0005524">
    <property type="term" value="F:ATP binding"/>
    <property type="evidence" value="ECO:0007669"/>
    <property type="project" value="UniProtKB-KW"/>
</dbReference>
<dbReference type="NCBIfam" id="NF002023">
    <property type="entry name" value="PRK00844.1"/>
    <property type="match status" value="1"/>
</dbReference>
<keyword evidence="5 9" id="KW-0547">Nucleotide-binding</keyword>
<proteinExistence type="inferred from homology"/>
<evidence type="ECO:0000259" key="11">
    <source>
        <dbReference type="Pfam" id="PF24894"/>
    </source>
</evidence>
<comment type="pathway">
    <text evidence="9">Glycan biosynthesis; glycogen biosynthesis.</text>
</comment>
<dbReference type="InterPro" id="IPR011831">
    <property type="entry name" value="ADP-Glc_PPase"/>
</dbReference>
<dbReference type="Proteomes" id="UP000248798">
    <property type="component" value="Unassembled WGS sequence"/>
</dbReference>
<gene>
    <name evidence="9 13" type="primary">glgC</name>
    <name evidence="13" type="ORF">DO021_00135</name>
    <name evidence="12" type="ORF">EYB58_08150</name>
</gene>
<reference evidence="13 14" key="1">
    <citation type="submission" date="2018-06" db="EMBL/GenBank/DDBJ databases">
        <title>Complete Genome Sequence of Desulfobacter hydrogenophilus (DSM3380).</title>
        <authorList>
            <person name="Marietou A."/>
            <person name="Schreiber L."/>
            <person name="Marshall I."/>
            <person name="Jorgensen B."/>
        </authorList>
    </citation>
    <scope>NUCLEOTIDE SEQUENCE [LARGE SCALE GENOMIC DNA]</scope>
    <source>
        <strain evidence="13 14">DSM 3380</strain>
    </source>
</reference>
<evidence type="ECO:0000256" key="8">
    <source>
        <dbReference type="ARBA" id="ARBA00023277"/>
    </source>
</evidence>
<comment type="similarity">
    <text evidence="1 9">Belongs to the bacterial/plant glucose-1-phosphate adenylyltransferase family.</text>
</comment>
<dbReference type="PANTHER" id="PTHR43523:SF2">
    <property type="entry name" value="GLUCOSE-1-PHOSPHATE ADENYLYLTRANSFERASE"/>
    <property type="match status" value="1"/>
</dbReference>
<organism evidence="13 14">
    <name type="scientific">Desulfobacter hydrogenophilus</name>
    <dbReference type="NCBI Taxonomy" id="2291"/>
    <lineage>
        <taxon>Bacteria</taxon>
        <taxon>Pseudomonadati</taxon>
        <taxon>Thermodesulfobacteriota</taxon>
        <taxon>Desulfobacteria</taxon>
        <taxon>Desulfobacterales</taxon>
        <taxon>Desulfobacteraceae</taxon>
        <taxon>Desulfobacter</taxon>
    </lineage>
</organism>
<dbReference type="AlphaFoldDB" id="A0A328FKW5"/>
<dbReference type="SUPFAM" id="SSF51161">
    <property type="entry name" value="Trimeric LpxA-like enzymes"/>
    <property type="match status" value="1"/>
</dbReference>
<feature type="domain" description="Nucleotidyl transferase" evidence="10">
    <location>
        <begin position="6"/>
        <end position="274"/>
    </location>
</feature>
<keyword evidence="15" id="KW-1185">Reference proteome</keyword>
<feature type="domain" description="Glucose-1-phosphate adenylyltransferase/Bifunctional protein GlmU-like C-terminal hexapeptide" evidence="11">
    <location>
        <begin position="298"/>
        <end position="401"/>
    </location>
</feature>
<feature type="site" description="Could play a key role in the communication between the regulatory and the substrate sites" evidence="9">
    <location>
        <position position="58"/>
    </location>
</feature>
<dbReference type="EC" id="2.7.7.27" evidence="9"/>
<evidence type="ECO:0000313" key="13">
    <source>
        <dbReference type="EMBL" id="RAM03873.1"/>
    </source>
</evidence>
<evidence type="ECO:0000256" key="5">
    <source>
        <dbReference type="ARBA" id="ARBA00022741"/>
    </source>
</evidence>
<dbReference type="InterPro" id="IPR056818">
    <property type="entry name" value="GlmU/GlgC-like_hexapep"/>
</dbReference>
<evidence type="ECO:0000313" key="15">
    <source>
        <dbReference type="Proteomes" id="UP000293902"/>
    </source>
</evidence>
<comment type="function">
    <text evidence="9">Involved in the biosynthesis of ADP-glucose, a building block required for the elongation reactions to produce glycogen. Catalyzes the reaction between ATP and alpha-D-glucose 1-phosphate (G1P) to produce pyrophosphate and ADP-Glc.</text>
</comment>
<feature type="binding site" evidence="9">
    <location>
        <position position="195"/>
    </location>
    <ligand>
        <name>alpha-D-glucose 1-phosphate</name>
        <dbReference type="ChEBI" id="CHEBI:58601"/>
    </ligand>
</feature>
<dbReference type="InterPro" id="IPR029044">
    <property type="entry name" value="Nucleotide-diphossugar_trans"/>
</dbReference>
<dbReference type="GO" id="GO:0008878">
    <property type="term" value="F:glucose-1-phosphate adenylyltransferase activity"/>
    <property type="evidence" value="ECO:0007669"/>
    <property type="project" value="UniProtKB-UniRule"/>
</dbReference>
<dbReference type="PROSITE" id="PS00810">
    <property type="entry name" value="ADP_GLC_PYROPHOSPH_3"/>
    <property type="match status" value="1"/>
</dbReference>
<keyword evidence="6 9" id="KW-0067">ATP-binding</keyword>
<dbReference type="EMBL" id="CP036313">
    <property type="protein sequence ID" value="QBH12888.1"/>
    <property type="molecule type" value="Genomic_DNA"/>
</dbReference>
<evidence type="ECO:0000256" key="1">
    <source>
        <dbReference type="ARBA" id="ARBA00010443"/>
    </source>
</evidence>
<name>A0A328FKW5_9BACT</name>
<dbReference type="UniPathway" id="UPA00164"/>
<keyword evidence="4 9" id="KW-0548">Nucleotidyltransferase</keyword>
<dbReference type="GO" id="GO:0005978">
    <property type="term" value="P:glycogen biosynthetic process"/>
    <property type="evidence" value="ECO:0007669"/>
    <property type="project" value="UniProtKB-UniRule"/>
</dbReference>
<evidence type="ECO:0000256" key="7">
    <source>
        <dbReference type="ARBA" id="ARBA00023056"/>
    </source>
</evidence>
<dbReference type="Gene3D" id="3.90.550.10">
    <property type="entry name" value="Spore Coat Polysaccharide Biosynthesis Protein SpsA, Chain A"/>
    <property type="match status" value="1"/>
</dbReference>
<comment type="catalytic activity">
    <reaction evidence="9">
        <text>alpha-D-glucose 1-phosphate + ATP + H(+) = ADP-alpha-D-glucose + diphosphate</text>
        <dbReference type="Rhea" id="RHEA:12120"/>
        <dbReference type="ChEBI" id="CHEBI:15378"/>
        <dbReference type="ChEBI" id="CHEBI:30616"/>
        <dbReference type="ChEBI" id="CHEBI:33019"/>
        <dbReference type="ChEBI" id="CHEBI:57498"/>
        <dbReference type="ChEBI" id="CHEBI:58601"/>
        <dbReference type="EC" id="2.7.7.27"/>
    </reaction>
</comment>